<dbReference type="RefSeq" id="WP_184686836.1">
    <property type="nucleotide sequence ID" value="NZ_JACHJC010000001.1"/>
</dbReference>
<dbReference type="InterPro" id="IPR037523">
    <property type="entry name" value="VOC_core"/>
</dbReference>
<proteinExistence type="predicted"/>
<dbReference type="InterPro" id="IPR029068">
    <property type="entry name" value="Glyas_Bleomycin-R_OHBP_Dase"/>
</dbReference>
<dbReference type="Pfam" id="PF00903">
    <property type="entry name" value="Glyoxalase"/>
    <property type="match status" value="1"/>
</dbReference>
<dbReference type="GeneID" id="300295507"/>
<reference evidence="2 3" key="1">
    <citation type="submission" date="2020-08" db="EMBL/GenBank/DDBJ databases">
        <title>Sequencing the genomes of 1000 actinobacteria strains.</title>
        <authorList>
            <person name="Klenk H.-P."/>
        </authorList>
    </citation>
    <scope>NUCLEOTIDE SEQUENCE [LARGE SCALE GENOMIC DNA]</scope>
    <source>
        <strain evidence="2 3">DSM 43036</strain>
    </source>
</reference>
<dbReference type="PROSITE" id="PS51819">
    <property type="entry name" value="VOC"/>
    <property type="match status" value="1"/>
</dbReference>
<gene>
    <name evidence="2" type="ORF">FHU28_004979</name>
</gene>
<dbReference type="SUPFAM" id="SSF54593">
    <property type="entry name" value="Glyoxalase/Bleomycin resistance protein/Dihydroxybiphenyl dioxygenase"/>
    <property type="match status" value="1"/>
</dbReference>
<name>A0ABR6MIE3_MICEC</name>
<dbReference type="Proteomes" id="UP000618986">
    <property type="component" value="Unassembled WGS sequence"/>
</dbReference>
<dbReference type="PANTHER" id="PTHR34109:SF1">
    <property type="entry name" value="VOC DOMAIN-CONTAINING PROTEIN"/>
    <property type="match status" value="1"/>
</dbReference>
<comment type="caution">
    <text evidence="2">The sequence shown here is derived from an EMBL/GenBank/DDBJ whole genome shotgun (WGS) entry which is preliminary data.</text>
</comment>
<dbReference type="Gene3D" id="3.30.720.120">
    <property type="match status" value="1"/>
</dbReference>
<accession>A0ABR6MIE3</accession>
<dbReference type="EMBL" id="JACHJC010000001">
    <property type="protein sequence ID" value="MBB5115140.1"/>
    <property type="molecule type" value="Genomic_DNA"/>
</dbReference>
<evidence type="ECO:0000313" key="2">
    <source>
        <dbReference type="EMBL" id="MBB5115140.1"/>
    </source>
</evidence>
<keyword evidence="3" id="KW-1185">Reference proteome</keyword>
<feature type="domain" description="VOC" evidence="1">
    <location>
        <begin position="2"/>
        <end position="120"/>
    </location>
</feature>
<dbReference type="PANTHER" id="PTHR34109">
    <property type="entry name" value="BNAUNNG04460D PROTEIN-RELATED"/>
    <property type="match status" value="1"/>
</dbReference>
<organism evidence="2 3">
    <name type="scientific">Micromonospora echinospora</name>
    <name type="common">Micromonospora purpurea</name>
    <dbReference type="NCBI Taxonomy" id="1877"/>
    <lineage>
        <taxon>Bacteria</taxon>
        <taxon>Bacillati</taxon>
        <taxon>Actinomycetota</taxon>
        <taxon>Actinomycetes</taxon>
        <taxon>Micromonosporales</taxon>
        <taxon>Micromonosporaceae</taxon>
        <taxon>Micromonospora</taxon>
    </lineage>
</organism>
<dbReference type="InterPro" id="IPR004360">
    <property type="entry name" value="Glyas_Fos-R_dOase_dom"/>
</dbReference>
<protein>
    <submittedName>
        <fullName evidence="2">Glyoxalase superfamily protein PhnB</fullName>
    </submittedName>
</protein>
<dbReference type="Gene3D" id="3.30.720.110">
    <property type="match status" value="1"/>
</dbReference>
<sequence>MQSVYPVLRYPDVRAAVDFLCSAFGLTVRELHELPDGTLVHVELEYAGDLVMLGPGPAPQPRPADDDYRVYLAIDDVDAHHERARAAGAEIVRAPFDTDYGSRDYIARDLSGVVWSFGTYRP</sequence>
<evidence type="ECO:0000313" key="3">
    <source>
        <dbReference type="Proteomes" id="UP000618986"/>
    </source>
</evidence>
<evidence type="ECO:0000259" key="1">
    <source>
        <dbReference type="PROSITE" id="PS51819"/>
    </source>
</evidence>